<feature type="domain" description="Large ribosomal subunit protein uL10-like insertion" evidence="6">
    <location>
        <begin position="153"/>
        <end position="225"/>
    </location>
</feature>
<dbReference type="Gene3D" id="3.90.105.20">
    <property type="match status" value="1"/>
</dbReference>
<dbReference type="PANTHER" id="PTHR45841">
    <property type="entry name" value="MRNA TURNOVER PROTEIN 4 MRTO4"/>
    <property type="match status" value="1"/>
</dbReference>
<dbReference type="InterPro" id="IPR040637">
    <property type="entry name" value="Ribosomal_uL10-like_insert"/>
</dbReference>
<gene>
    <name evidence="7" type="ORF">CCMP2556_LOCUS23393</name>
</gene>
<comment type="function">
    <text evidence="1 5">Component of the ribosome assembly machinery. Nuclear paralog of the ribosomal protein P0, it binds pre-60S subunits at an early stage of assembly in the nucleolus, and is replaced by P0 in cytoplasmic pre-60S subunits and mature 80S ribosomes.</text>
</comment>
<dbReference type="Pfam" id="PF17777">
    <property type="entry name" value="RL10P_insert"/>
    <property type="match status" value="1"/>
</dbReference>
<dbReference type="SUPFAM" id="SSF160369">
    <property type="entry name" value="Ribosomal protein L10-like"/>
    <property type="match status" value="1"/>
</dbReference>
<accession>A0ABP0LYX6</accession>
<evidence type="ECO:0000256" key="2">
    <source>
        <dbReference type="ARBA" id="ARBA00008889"/>
    </source>
</evidence>
<proteinExistence type="inferred from homology"/>
<evidence type="ECO:0000313" key="7">
    <source>
        <dbReference type="EMBL" id="CAK9044446.1"/>
    </source>
</evidence>
<name>A0ABP0LYX6_9DINO</name>
<keyword evidence="8" id="KW-1185">Reference proteome</keyword>
<evidence type="ECO:0000259" key="6">
    <source>
        <dbReference type="Pfam" id="PF17777"/>
    </source>
</evidence>
<reference evidence="7 8" key="1">
    <citation type="submission" date="2024-02" db="EMBL/GenBank/DDBJ databases">
        <authorList>
            <person name="Chen Y."/>
            <person name="Shah S."/>
            <person name="Dougan E. K."/>
            <person name="Thang M."/>
            <person name="Chan C."/>
        </authorList>
    </citation>
    <scope>NUCLEOTIDE SEQUENCE [LARGE SCALE GENOMIC DNA]</scope>
</reference>
<evidence type="ECO:0000256" key="4">
    <source>
        <dbReference type="ARBA" id="ARBA00023242"/>
    </source>
</evidence>
<sequence length="252" mass="27858">MYLATGRVPSAFLCANFPAQAATLVLSAMPKSKRAKVVSLTKVKKRPKEKKDDLIEDIRESCGKFARVFLVSIENERNQFMQEIRKRLRPGKLVCAKNKVMQTALGTSPESECQDRIHKISEMISGHCALLFTNQSPEEVERVLAEYRPSDFARSGATATGTVVLPRGTEALAALPHSIEAHLRQLGLPTVLKEGQIHLLGEHTVCTAGKELSADAAQVLKLLEIKQAHFTLTIEAHWQQNGEFKDCSALED</sequence>
<dbReference type="EMBL" id="CAXAMN010014858">
    <property type="protein sequence ID" value="CAK9044446.1"/>
    <property type="molecule type" value="Genomic_DNA"/>
</dbReference>
<keyword evidence="5" id="KW-0690">Ribosome biogenesis</keyword>
<keyword evidence="3 5" id="KW-0963">Cytoplasm</keyword>
<protein>
    <recommendedName>
        <fullName evidence="5">Ribosome assembly factor mrt4</fullName>
    </recommendedName>
</protein>
<dbReference type="InterPro" id="IPR001790">
    <property type="entry name" value="Ribosomal_uL10"/>
</dbReference>
<dbReference type="InterPro" id="IPR033867">
    <property type="entry name" value="Mrt4"/>
</dbReference>
<comment type="subcellular location">
    <subcellularLocation>
        <location evidence="5">Cytoplasm</location>
    </subcellularLocation>
    <subcellularLocation>
        <location evidence="5">Nucleus</location>
        <location evidence="5">Nucleolus</location>
    </subcellularLocation>
</comment>
<dbReference type="InterPro" id="IPR051742">
    <property type="entry name" value="Ribosome_Assembly_uL10"/>
</dbReference>
<evidence type="ECO:0000256" key="5">
    <source>
        <dbReference type="RuleBase" id="RU364039"/>
    </source>
</evidence>
<comment type="similarity">
    <text evidence="2 5">Belongs to the universal ribosomal protein uL10 family.</text>
</comment>
<dbReference type="InterPro" id="IPR043141">
    <property type="entry name" value="Ribosomal_uL10-like_sf"/>
</dbReference>
<dbReference type="InterPro" id="IPR043164">
    <property type="entry name" value="Ribosomal_uL10-like_insert_sf"/>
</dbReference>
<evidence type="ECO:0000256" key="3">
    <source>
        <dbReference type="ARBA" id="ARBA00022490"/>
    </source>
</evidence>
<dbReference type="Gene3D" id="3.30.70.1730">
    <property type="match status" value="1"/>
</dbReference>
<comment type="caution">
    <text evidence="7">The sequence shown here is derived from an EMBL/GenBank/DDBJ whole genome shotgun (WGS) entry which is preliminary data.</text>
</comment>
<dbReference type="Pfam" id="PF00466">
    <property type="entry name" value="Ribosomal_L10"/>
    <property type="match status" value="1"/>
</dbReference>
<evidence type="ECO:0000313" key="8">
    <source>
        <dbReference type="Proteomes" id="UP001642484"/>
    </source>
</evidence>
<keyword evidence="4 5" id="KW-0539">Nucleus</keyword>
<organism evidence="7 8">
    <name type="scientific">Durusdinium trenchii</name>
    <dbReference type="NCBI Taxonomy" id="1381693"/>
    <lineage>
        <taxon>Eukaryota</taxon>
        <taxon>Sar</taxon>
        <taxon>Alveolata</taxon>
        <taxon>Dinophyceae</taxon>
        <taxon>Suessiales</taxon>
        <taxon>Symbiodiniaceae</taxon>
        <taxon>Durusdinium</taxon>
    </lineage>
</organism>
<comment type="subunit">
    <text evidence="5">Associates with the pre-60S ribosomal particle.</text>
</comment>
<dbReference type="CDD" id="cd05796">
    <property type="entry name" value="Ribosomal_P0_like"/>
    <property type="match status" value="1"/>
</dbReference>
<dbReference type="PANTHER" id="PTHR45841:SF1">
    <property type="entry name" value="MRNA TURNOVER PROTEIN 4 HOMOLOG"/>
    <property type="match status" value="1"/>
</dbReference>
<dbReference type="Proteomes" id="UP001642484">
    <property type="component" value="Unassembled WGS sequence"/>
</dbReference>
<evidence type="ECO:0000256" key="1">
    <source>
        <dbReference type="ARBA" id="ARBA00004046"/>
    </source>
</evidence>